<dbReference type="PANTHER" id="PTHR33886">
    <property type="entry name" value="UNSATURATED RHAMNOGALACTURONAN HYDROLASE (EUROFUNG)"/>
    <property type="match status" value="1"/>
</dbReference>
<dbReference type="InterPro" id="IPR010905">
    <property type="entry name" value="Glyco_hydro_88"/>
</dbReference>
<evidence type="ECO:0000256" key="1">
    <source>
        <dbReference type="ARBA" id="ARBA00022801"/>
    </source>
</evidence>
<dbReference type="GO" id="GO:0016787">
    <property type="term" value="F:hydrolase activity"/>
    <property type="evidence" value="ECO:0007669"/>
    <property type="project" value="UniProtKB-KW"/>
</dbReference>
<dbReference type="AlphaFoldDB" id="F1Z4Z2"/>
<proteinExistence type="predicted"/>
<comment type="caution">
    <text evidence="2">The sequence shown here is derived from an EMBL/GenBank/DDBJ whole genome shotgun (WGS) entry which is preliminary data.</text>
</comment>
<protein>
    <submittedName>
        <fullName evidence="2">Glycosyl hydrolase family 88</fullName>
    </submittedName>
</protein>
<dbReference type="InterPro" id="IPR052043">
    <property type="entry name" value="PolySaccharide_Degr_Enz"/>
</dbReference>
<evidence type="ECO:0000313" key="3">
    <source>
        <dbReference type="Proteomes" id="UP000004728"/>
    </source>
</evidence>
<organism evidence="2 3">
    <name type="scientific">Novosphingobium nitrogenifigens DSM 19370</name>
    <dbReference type="NCBI Taxonomy" id="983920"/>
    <lineage>
        <taxon>Bacteria</taxon>
        <taxon>Pseudomonadati</taxon>
        <taxon>Pseudomonadota</taxon>
        <taxon>Alphaproteobacteria</taxon>
        <taxon>Sphingomonadales</taxon>
        <taxon>Sphingomonadaceae</taxon>
        <taxon>Novosphingobium</taxon>
    </lineage>
</organism>
<dbReference type="HOGENOM" id="CLU_660286_0_0_5"/>
<gene>
    <name evidence="2" type="ORF">Y88_1857</name>
</gene>
<dbReference type="SUPFAM" id="SSF48208">
    <property type="entry name" value="Six-hairpin glycosidases"/>
    <property type="match status" value="1"/>
</dbReference>
<dbReference type="EMBL" id="AEWJ01000023">
    <property type="protein sequence ID" value="EGD59983.1"/>
    <property type="molecule type" value="Genomic_DNA"/>
</dbReference>
<keyword evidence="1 2" id="KW-0378">Hydrolase</keyword>
<dbReference type="GO" id="GO:0005975">
    <property type="term" value="P:carbohydrate metabolic process"/>
    <property type="evidence" value="ECO:0007669"/>
    <property type="project" value="InterPro"/>
</dbReference>
<dbReference type="InterPro" id="IPR012341">
    <property type="entry name" value="6hp_glycosidase-like_sf"/>
</dbReference>
<dbReference type="Gene3D" id="1.50.10.10">
    <property type="match status" value="1"/>
</dbReference>
<dbReference type="PANTHER" id="PTHR33886:SF8">
    <property type="entry name" value="UNSATURATED RHAMNOGALACTURONAN HYDROLASE (EUROFUNG)"/>
    <property type="match status" value="1"/>
</dbReference>
<accession>F1Z4Z2</accession>
<evidence type="ECO:0000313" key="2">
    <source>
        <dbReference type="EMBL" id="EGD59983.1"/>
    </source>
</evidence>
<dbReference type="eggNOG" id="COG4225">
    <property type="taxonomic scope" value="Bacteria"/>
</dbReference>
<dbReference type="STRING" id="983920.Y88_1857"/>
<name>F1Z4Z2_9SPHN</name>
<sequence>MAQRLSRGWRQVRRLVRGREALLVLVVAVASVQLADHAESVNSRHDITMAESAWQAGLSPAQVVDRVRSHIVETGHPGFYAQDMETIALIGFARAQRRGDLLDHGLALARQRLGNDPVQPFERELFCSLSFELVRAAPSKDRDAAYVEESARYRASVGRAADGAIAFGQAPSRPMLVDQFQEYVTRMARTSAMTGDAGYAREAVGQILLFRNVLRDPATGLWGPARDWPRHWPYRGGPGGLTRTKWGRAQAWVLRGLVETLMAMPPQSREAEMVKPVLRQFGWDLLRFQDADGLWHEVVDEPSSYAETSATGMISYYFARAVVEGDLPEVPFAAAARRAYAGLLQRKVAADGRVFGGVRDTPPQPETDDYRHRMTPMNDLHGVAAVIMSATGQVLLDHRNKEEGNGLAAPLRVPRA</sequence>
<reference evidence="2 3" key="1">
    <citation type="journal article" date="2012" name="J. Bacteriol.">
        <title>Draft Genome Sequence of Novosphingobium nitrogenifigens Y88T.</title>
        <authorList>
            <person name="Strabala T.J."/>
            <person name="Macdonald L."/>
            <person name="Liu V."/>
            <person name="Smit A.M."/>
        </authorList>
    </citation>
    <scope>NUCLEOTIDE SEQUENCE [LARGE SCALE GENOMIC DNA]</scope>
    <source>
        <strain evidence="2 3">DSM 19370</strain>
    </source>
</reference>
<dbReference type="OrthoDB" id="9812931at2"/>
<dbReference type="Pfam" id="PF07470">
    <property type="entry name" value="Glyco_hydro_88"/>
    <property type="match status" value="1"/>
</dbReference>
<dbReference type="InParanoid" id="F1Z4Z2"/>
<dbReference type="InterPro" id="IPR008928">
    <property type="entry name" value="6-hairpin_glycosidase_sf"/>
</dbReference>
<keyword evidence="3" id="KW-1185">Reference proteome</keyword>
<dbReference type="Proteomes" id="UP000004728">
    <property type="component" value="Unassembled WGS sequence"/>
</dbReference>